<dbReference type="PANTHER" id="PTHR14015:SF2">
    <property type="entry name" value="OPIOID GROWTH FACTOR RECEPTOR (OGFR) CONSERVED DOMAIN-CONTAINING PROTEIN"/>
    <property type="match status" value="1"/>
</dbReference>
<evidence type="ECO:0000313" key="3">
    <source>
        <dbReference type="EMBL" id="KAF9468523.1"/>
    </source>
</evidence>
<dbReference type="EMBL" id="MU150232">
    <property type="protein sequence ID" value="KAF9468523.1"/>
    <property type="molecule type" value="Genomic_DNA"/>
</dbReference>
<evidence type="ECO:0000313" key="4">
    <source>
        <dbReference type="Proteomes" id="UP000807353"/>
    </source>
</evidence>
<dbReference type="Pfam" id="PF04664">
    <property type="entry name" value="OGFr_N"/>
    <property type="match status" value="1"/>
</dbReference>
<proteinExistence type="inferred from homology"/>
<evidence type="ECO:0000256" key="1">
    <source>
        <dbReference type="ARBA" id="ARBA00010365"/>
    </source>
</evidence>
<evidence type="ECO:0000259" key="2">
    <source>
        <dbReference type="Pfam" id="PF04664"/>
    </source>
</evidence>
<name>A0A9P5YGL0_9AGAR</name>
<dbReference type="AlphaFoldDB" id="A0A9P5YGL0"/>
<gene>
    <name evidence="3" type="ORF">BDZ94DRAFT_1245564</name>
</gene>
<keyword evidence="4" id="KW-1185">Reference proteome</keyword>
<reference evidence="3" key="1">
    <citation type="submission" date="2020-11" db="EMBL/GenBank/DDBJ databases">
        <authorList>
            <consortium name="DOE Joint Genome Institute"/>
            <person name="Ahrendt S."/>
            <person name="Riley R."/>
            <person name="Andreopoulos W."/>
            <person name="Labutti K."/>
            <person name="Pangilinan J."/>
            <person name="Ruiz-Duenas F.J."/>
            <person name="Barrasa J.M."/>
            <person name="Sanchez-Garcia M."/>
            <person name="Camarero S."/>
            <person name="Miyauchi S."/>
            <person name="Serrano A."/>
            <person name="Linde D."/>
            <person name="Babiker R."/>
            <person name="Drula E."/>
            <person name="Ayuso-Fernandez I."/>
            <person name="Pacheco R."/>
            <person name="Padilla G."/>
            <person name="Ferreira P."/>
            <person name="Barriuso J."/>
            <person name="Kellner H."/>
            <person name="Castanera R."/>
            <person name="Alfaro M."/>
            <person name="Ramirez L."/>
            <person name="Pisabarro A.G."/>
            <person name="Kuo A."/>
            <person name="Tritt A."/>
            <person name="Lipzen A."/>
            <person name="He G."/>
            <person name="Yan M."/>
            <person name="Ng V."/>
            <person name="Cullen D."/>
            <person name="Martin F."/>
            <person name="Rosso M.-N."/>
            <person name="Henrissat B."/>
            <person name="Hibbett D."/>
            <person name="Martinez A.T."/>
            <person name="Grigoriev I.V."/>
        </authorList>
    </citation>
    <scope>NUCLEOTIDE SEQUENCE</scope>
    <source>
        <strain evidence="3">CBS 247.69</strain>
    </source>
</reference>
<protein>
    <submittedName>
        <fullName evidence="3">Opioid growth factor receptor conserved region-domain-containing protein</fullName>
    </submittedName>
</protein>
<dbReference type="PANTHER" id="PTHR14015">
    <property type="entry name" value="OPIOID GROWTH FACTOR RECEPTOR OGFR ZETA-TYPE OPIOID RECEPTOR"/>
    <property type="match status" value="1"/>
</dbReference>
<comment type="caution">
    <text evidence="3">The sequence shown here is derived from an EMBL/GenBank/DDBJ whole genome shotgun (WGS) entry which is preliminary data.</text>
</comment>
<dbReference type="GO" id="GO:0140625">
    <property type="term" value="F:opioid growth factor receptor activity"/>
    <property type="evidence" value="ECO:0007669"/>
    <property type="project" value="InterPro"/>
</dbReference>
<organism evidence="3 4">
    <name type="scientific">Collybia nuda</name>
    <dbReference type="NCBI Taxonomy" id="64659"/>
    <lineage>
        <taxon>Eukaryota</taxon>
        <taxon>Fungi</taxon>
        <taxon>Dikarya</taxon>
        <taxon>Basidiomycota</taxon>
        <taxon>Agaricomycotina</taxon>
        <taxon>Agaricomycetes</taxon>
        <taxon>Agaricomycetidae</taxon>
        <taxon>Agaricales</taxon>
        <taxon>Tricholomatineae</taxon>
        <taxon>Clitocybaceae</taxon>
        <taxon>Collybia</taxon>
    </lineage>
</organism>
<feature type="domain" description="Opioid growth factor receptor (OGFr) conserved" evidence="2">
    <location>
        <begin position="22"/>
        <end position="222"/>
    </location>
</feature>
<dbReference type="InterPro" id="IPR039574">
    <property type="entry name" value="OGFr"/>
</dbReference>
<comment type="similarity">
    <text evidence="1">Belongs to the opioid growth factor receptor family.</text>
</comment>
<dbReference type="OrthoDB" id="9030204at2759"/>
<dbReference type="Proteomes" id="UP000807353">
    <property type="component" value="Unassembled WGS sequence"/>
</dbReference>
<keyword evidence="3" id="KW-0675">Receptor</keyword>
<sequence length="241" mass="28454">MSIPRDVKEFLDGYPDSGNDLKSSANLDFYSNTLRCRPDNRLIEEIHEQWFGDYEKLEYKHGFIQWLFPIQEYGVNYESQPLQRHEIASMKSDARIMRRIVISYKLMLDFYGMRLVSEESGLIDRALPPRNFKSRYQNLVWSSHNYLRISRVLKCLSEFGLEHLNAGFLLHILSEQSESNELNSSGIRSSMDRWWVNCIRDGEKRMRIAELIAKVRSGSNGYVFTRDLYKEFLDVFNVLQV</sequence>
<accession>A0A9P5YGL0</accession>
<dbReference type="InterPro" id="IPR006757">
    <property type="entry name" value="OGF_rcpt"/>
</dbReference>
<dbReference type="GO" id="GO:0016020">
    <property type="term" value="C:membrane"/>
    <property type="evidence" value="ECO:0007669"/>
    <property type="project" value="InterPro"/>
</dbReference>